<evidence type="ECO:0000313" key="1">
    <source>
        <dbReference type="EMBL" id="KRZ70015.1"/>
    </source>
</evidence>
<reference evidence="1 2" key="1">
    <citation type="submission" date="2015-01" db="EMBL/GenBank/DDBJ databases">
        <title>Evolution of Trichinella species and genotypes.</title>
        <authorList>
            <person name="Korhonen P.K."/>
            <person name="Edoardo P."/>
            <person name="Giuseppe L.R."/>
            <person name="Gasser R.B."/>
        </authorList>
    </citation>
    <scope>NUCLEOTIDE SEQUENCE [LARGE SCALE GENOMIC DNA]</scope>
    <source>
        <strain evidence="1">ISS1980</strain>
    </source>
</reference>
<name>A0A0V1MEM2_9BILA</name>
<accession>A0A0V1MEM2</accession>
<dbReference type="AlphaFoldDB" id="A0A0V1MEM2"/>
<organism evidence="1 2">
    <name type="scientific">Trichinella papuae</name>
    <dbReference type="NCBI Taxonomy" id="268474"/>
    <lineage>
        <taxon>Eukaryota</taxon>
        <taxon>Metazoa</taxon>
        <taxon>Ecdysozoa</taxon>
        <taxon>Nematoda</taxon>
        <taxon>Enoplea</taxon>
        <taxon>Dorylaimia</taxon>
        <taxon>Trichinellida</taxon>
        <taxon>Trichinellidae</taxon>
        <taxon>Trichinella</taxon>
    </lineage>
</organism>
<protein>
    <submittedName>
        <fullName evidence="1">Uncharacterized protein</fullName>
    </submittedName>
</protein>
<dbReference type="Proteomes" id="UP000054843">
    <property type="component" value="Unassembled WGS sequence"/>
</dbReference>
<proteinExistence type="predicted"/>
<comment type="caution">
    <text evidence="1">The sequence shown here is derived from an EMBL/GenBank/DDBJ whole genome shotgun (WGS) entry which is preliminary data.</text>
</comment>
<sequence length="65" mass="7459">MINWRRLPAFGEGVKEKSTNHTVSCFAIFQRVNKWQYSTLLLEQHTAELSVEFLQSPNTSSSTTL</sequence>
<gene>
    <name evidence="1" type="ORF">T10_5203</name>
</gene>
<dbReference type="EMBL" id="JYDO01000122">
    <property type="protein sequence ID" value="KRZ70015.1"/>
    <property type="molecule type" value="Genomic_DNA"/>
</dbReference>
<keyword evidence="2" id="KW-1185">Reference proteome</keyword>
<evidence type="ECO:0000313" key="2">
    <source>
        <dbReference type="Proteomes" id="UP000054843"/>
    </source>
</evidence>